<dbReference type="EMBL" id="CP074694">
    <property type="protein sequence ID" value="QVL33924.1"/>
    <property type="molecule type" value="Genomic_DNA"/>
</dbReference>
<evidence type="ECO:0000259" key="2">
    <source>
        <dbReference type="Pfam" id="PF13808"/>
    </source>
</evidence>
<dbReference type="KEGG" id="tsph:KIH39_08460"/>
<evidence type="ECO:0000259" key="1">
    <source>
        <dbReference type="Pfam" id="PF01609"/>
    </source>
</evidence>
<dbReference type="NCBIfam" id="NF033564">
    <property type="entry name" value="transpos_ISAs1"/>
    <property type="match status" value="1"/>
</dbReference>
<dbReference type="Pfam" id="PF01609">
    <property type="entry name" value="DDE_Tnp_1"/>
    <property type="match status" value="1"/>
</dbReference>
<evidence type="ECO:0000313" key="4">
    <source>
        <dbReference type="Proteomes" id="UP000676194"/>
    </source>
</evidence>
<accession>A0A8E6B9U1</accession>
<protein>
    <submittedName>
        <fullName evidence="3">ISAs1 family transposase</fullName>
    </submittedName>
</protein>
<feature type="domain" description="Transposase IS4-like" evidence="1">
    <location>
        <begin position="116"/>
        <end position="349"/>
    </location>
</feature>
<dbReference type="InterPro" id="IPR032806">
    <property type="entry name" value="YbfD_N"/>
</dbReference>
<dbReference type="GO" id="GO:0006313">
    <property type="term" value="P:DNA transposition"/>
    <property type="evidence" value="ECO:0007669"/>
    <property type="project" value="InterPro"/>
</dbReference>
<name>A0A8E6B9U1_9BACT</name>
<organism evidence="3 4">
    <name type="scientific">Telmatocola sphagniphila</name>
    <dbReference type="NCBI Taxonomy" id="1123043"/>
    <lineage>
        <taxon>Bacteria</taxon>
        <taxon>Pseudomonadati</taxon>
        <taxon>Planctomycetota</taxon>
        <taxon>Planctomycetia</taxon>
        <taxon>Gemmatales</taxon>
        <taxon>Gemmataceae</taxon>
    </lineage>
</organism>
<keyword evidence="4" id="KW-1185">Reference proteome</keyword>
<dbReference type="PANTHER" id="PTHR30298:SF0">
    <property type="entry name" value="PROTEIN YBFL-RELATED"/>
    <property type="match status" value="1"/>
</dbReference>
<dbReference type="GO" id="GO:0004803">
    <property type="term" value="F:transposase activity"/>
    <property type="evidence" value="ECO:0007669"/>
    <property type="project" value="InterPro"/>
</dbReference>
<dbReference type="InterPro" id="IPR051698">
    <property type="entry name" value="Transposase_11-like"/>
</dbReference>
<dbReference type="RefSeq" id="WP_213498900.1">
    <property type="nucleotide sequence ID" value="NZ_CP074694.1"/>
</dbReference>
<dbReference type="Proteomes" id="UP000676194">
    <property type="component" value="Chromosome"/>
</dbReference>
<evidence type="ECO:0000313" key="3">
    <source>
        <dbReference type="EMBL" id="QVL33924.1"/>
    </source>
</evidence>
<dbReference type="GO" id="GO:0003677">
    <property type="term" value="F:DNA binding"/>
    <property type="evidence" value="ECO:0007669"/>
    <property type="project" value="InterPro"/>
</dbReference>
<reference evidence="3" key="1">
    <citation type="submission" date="2021-05" db="EMBL/GenBank/DDBJ databases">
        <title>Complete genome sequence of the cellulolytic planctomycete Telmatocola sphagniphila SP2T and characterization of the first cellulase from planctomycetes.</title>
        <authorList>
            <person name="Rakitin A.L."/>
            <person name="Beletsky A.V."/>
            <person name="Naumoff D.G."/>
            <person name="Kulichevskaya I.S."/>
            <person name="Mardanov A.V."/>
            <person name="Ravin N.V."/>
            <person name="Dedysh S.N."/>
        </authorList>
    </citation>
    <scope>NUCLEOTIDE SEQUENCE</scope>
    <source>
        <strain evidence="3">SP2T</strain>
    </source>
</reference>
<sequence>MPIRILPSPSKPQTPLDGLLTHFADLTDHRMQRCQRHKLLDIVFLAICAPVSGADDWVAVEVFCEAKIDWFRKYLELPNGIPSHDTFSAVFRYLDAEAFEACFGAWMAEICLTTPLKHVAIDGKTMRSSGSAQRRALHAVSAFATANSVTMGQRAVDAKSNEITAIPELLKTLNIAGSIGTIDAMGCPKEIARAIRRRKADYLLAVKENQPSLHAEISPHFQKHLESGFTEVATTFCESTEKNQGREEYRGCRVFSDLKFLSSRKVWQGLKSMGVVVTDRRDKGRSTSEIRYYICRRKATAEVFAQAVRNHWGVENGLHWHLDLKFGDDDSRVREGDGPQNFTRLKRLALSILVNASGKESLNKKRLAACASDQRRELMLQEFLNFPQI</sequence>
<dbReference type="InterPro" id="IPR047647">
    <property type="entry name" value="ISAs1_transpos"/>
</dbReference>
<proteinExistence type="predicted"/>
<dbReference type="PANTHER" id="PTHR30298">
    <property type="entry name" value="H REPEAT-ASSOCIATED PREDICTED TRANSPOSASE"/>
    <property type="match status" value="1"/>
</dbReference>
<dbReference type="InterPro" id="IPR002559">
    <property type="entry name" value="Transposase_11"/>
</dbReference>
<dbReference type="Pfam" id="PF13808">
    <property type="entry name" value="DDE_Tnp_1_assoc"/>
    <property type="match status" value="1"/>
</dbReference>
<gene>
    <name evidence="3" type="ORF">KIH39_08460</name>
</gene>
<dbReference type="AlphaFoldDB" id="A0A8E6B9U1"/>
<feature type="domain" description="H repeat-associated protein N-terminal" evidence="2">
    <location>
        <begin position="21"/>
        <end position="107"/>
    </location>
</feature>